<dbReference type="SUPFAM" id="SSF64182">
    <property type="entry name" value="DHH phosphoesterases"/>
    <property type="match status" value="1"/>
</dbReference>
<sequence length="321" mass="37574">MDDKYLIIYHKEDNDGLFSMAIIYNYLTEEKHINRNMISLFGADYNMMENINIHTDIIDQYDYVYITDISFDTAETMRELKKTYGNKLTWFDHHAPMINKSEELHFDDIPGTRTTKHSALYNAFTYLYNFVGRIPDLFKVLSAWDSWSYEAENINFDFCRYVNIGVNNKYDLNINKIINYVYDIIYTYEPIELSAQINELKDLGKLECNIIDRNNKNLIKTYGDFTWTVGPDNRSACALFIQKPTNSQIFSSCKERVQNGIVFKRLTDGMWAISLYNPIDTHEFHCGKFLQEYYHGGGHEGAAGAQITEDEFIKILKAKHI</sequence>
<dbReference type="EMBL" id="OR769219">
    <property type="protein sequence ID" value="WQJ51528.1"/>
    <property type="molecule type" value="Genomic_DNA"/>
</dbReference>
<dbReference type="Proteomes" id="UP001348805">
    <property type="component" value="Segment"/>
</dbReference>
<organism evidence="1 2">
    <name type="scientific">phage Lak_Megaphage_RVC_AP3_GC26</name>
    <dbReference type="NCBI Taxonomy" id="3109225"/>
    <lineage>
        <taxon>Viruses</taxon>
        <taxon>Duplodnaviria</taxon>
        <taxon>Heunggongvirae</taxon>
        <taxon>Uroviricota</taxon>
        <taxon>Caudoviricetes</taxon>
        <taxon>Caudoviricetes code 15 clade</taxon>
    </lineage>
</organism>
<name>A0ABZ0Z099_9CAUD</name>
<evidence type="ECO:0000313" key="1">
    <source>
        <dbReference type="EMBL" id="WQJ51528.1"/>
    </source>
</evidence>
<dbReference type="InterPro" id="IPR038763">
    <property type="entry name" value="DHH_sf"/>
</dbReference>
<dbReference type="Gene3D" id="3.10.310.30">
    <property type="match status" value="1"/>
</dbReference>
<keyword evidence="2" id="KW-1185">Reference proteome</keyword>
<accession>A0ABZ0Z099</accession>
<proteinExistence type="predicted"/>
<reference evidence="1 2" key="1">
    <citation type="submission" date="2023-11" db="EMBL/GenBank/DDBJ databases">
        <authorList>
            <person name="Cook R."/>
            <person name="Crisci M."/>
            <person name="Pye H."/>
            <person name="Adriaenssens E."/>
            <person name="Santini J."/>
        </authorList>
    </citation>
    <scope>NUCLEOTIDE SEQUENCE [LARGE SCALE GENOMIC DNA]</scope>
    <source>
        <strain evidence="1">Lak_Megaphage_RVC_AP3_GC26</strain>
    </source>
</reference>
<evidence type="ECO:0000313" key="2">
    <source>
        <dbReference type="Proteomes" id="UP001348805"/>
    </source>
</evidence>
<protein>
    <submittedName>
        <fullName evidence="1">DHH phosphoesterase</fullName>
    </submittedName>
</protein>